<organism evidence="2 3">
    <name type="scientific">Aliigemmobacter aestuarii</name>
    <dbReference type="NCBI Taxonomy" id="1445661"/>
    <lineage>
        <taxon>Bacteria</taxon>
        <taxon>Pseudomonadati</taxon>
        <taxon>Pseudomonadota</taxon>
        <taxon>Alphaproteobacteria</taxon>
        <taxon>Rhodobacterales</taxon>
        <taxon>Paracoccaceae</taxon>
        <taxon>Aliigemmobacter</taxon>
    </lineage>
</organism>
<dbReference type="EMBL" id="SSND01000001">
    <property type="protein sequence ID" value="THD84647.1"/>
    <property type="molecule type" value="Genomic_DNA"/>
</dbReference>
<feature type="domain" description="Glycosyltransferase 2-like" evidence="1">
    <location>
        <begin position="42"/>
        <end position="148"/>
    </location>
</feature>
<evidence type="ECO:0000259" key="1">
    <source>
        <dbReference type="Pfam" id="PF00535"/>
    </source>
</evidence>
<dbReference type="GO" id="GO:0016740">
    <property type="term" value="F:transferase activity"/>
    <property type="evidence" value="ECO:0007669"/>
    <property type="project" value="UniProtKB-KW"/>
</dbReference>
<dbReference type="AlphaFoldDB" id="A0A4S3MQG9"/>
<reference evidence="2 3" key="1">
    <citation type="submission" date="2019-04" db="EMBL/GenBank/DDBJ databases">
        <title>Draft genome sequence of Gemmobacter aestuarii sp. nov.</title>
        <authorList>
            <person name="Hameed A."/>
            <person name="Lin S.-Y."/>
            <person name="Shahina M."/>
            <person name="Lai W.-A."/>
            <person name="Young C.-C."/>
        </authorList>
    </citation>
    <scope>NUCLEOTIDE SEQUENCE [LARGE SCALE GENOMIC DNA]</scope>
    <source>
        <strain evidence="2 3">CC-PW-75</strain>
    </source>
</reference>
<dbReference type="Pfam" id="PF00535">
    <property type="entry name" value="Glycos_transf_2"/>
    <property type="match status" value="1"/>
</dbReference>
<dbReference type="InterPro" id="IPR029044">
    <property type="entry name" value="Nucleotide-diphossugar_trans"/>
</dbReference>
<dbReference type="PANTHER" id="PTHR43685">
    <property type="entry name" value="GLYCOSYLTRANSFERASE"/>
    <property type="match status" value="1"/>
</dbReference>
<name>A0A4S3MQG9_9RHOB</name>
<dbReference type="InterPro" id="IPR050834">
    <property type="entry name" value="Glycosyltransf_2"/>
</dbReference>
<gene>
    <name evidence="2" type="ORF">E7811_02610</name>
</gene>
<keyword evidence="3" id="KW-1185">Reference proteome</keyword>
<dbReference type="Proteomes" id="UP000309450">
    <property type="component" value="Unassembled WGS sequence"/>
</dbReference>
<keyword evidence="2" id="KW-0808">Transferase</keyword>
<comment type="caution">
    <text evidence="2">The sequence shown here is derived from an EMBL/GenBank/DDBJ whole genome shotgun (WGS) entry which is preliminary data.</text>
</comment>
<dbReference type="CDD" id="cd00761">
    <property type="entry name" value="Glyco_tranf_GTA_type"/>
    <property type="match status" value="1"/>
</dbReference>
<dbReference type="InterPro" id="IPR001173">
    <property type="entry name" value="Glyco_trans_2-like"/>
</dbReference>
<accession>A0A4S3MQG9</accession>
<proteinExistence type="predicted"/>
<dbReference type="SUPFAM" id="SSF53448">
    <property type="entry name" value="Nucleotide-diphospho-sugar transferases"/>
    <property type="match status" value="1"/>
</dbReference>
<dbReference type="PANTHER" id="PTHR43685:SF2">
    <property type="entry name" value="GLYCOSYLTRANSFERASE 2-LIKE DOMAIN-CONTAINING PROTEIN"/>
    <property type="match status" value="1"/>
</dbReference>
<evidence type="ECO:0000313" key="3">
    <source>
        <dbReference type="Proteomes" id="UP000309450"/>
    </source>
</evidence>
<sequence>MRPRISSTCRPGPTIRRIPTSRASIAIIRASPTALADAPAISVIMATWGRGRHILPSVLSVMEQDRDDWELLVVGDACADDTEAALRPYLSPRLRWLNLSDRVGSQSGPNMAGIDHARAPLIAYLGHDDIWERFHLSSLVDLFAARPEVDFAVAGSLFHLPTGIRGGIVSGLFSGDGAVPDGERPHFFPPSSFAHRRAVIDRIGGWRRPEAISAPVDADLLTRARAAGMVFASTGRLSLHKFAAGHRYLSYLRPSSEEQAAMLEQVRQPDRGPALDRLIAESQAAGRFMTMRIADFGALPPGEVARQNAVRKGIERAGAALLRQGAVMTPEASFCAMDWQDAPRDGIRWTRLNPRPKVLIPFRGHGFALMHIVMAHRDPAALAALRLACNGSPLACEPAGPVIAPAGGAVARRLFRACLPLLHDAPSILDLDLDPDQAPAPGRPGIGHGDISLVPAAPFTGKPGPVGRWAAARNRERLARLRQSLSQSGKESDAIP</sequence>
<evidence type="ECO:0000313" key="2">
    <source>
        <dbReference type="EMBL" id="THD84647.1"/>
    </source>
</evidence>
<dbReference type="Gene3D" id="3.90.550.10">
    <property type="entry name" value="Spore Coat Polysaccharide Biosynthesis Protein SpsA, Chain A"/>
    <property type="match status" value="1"/>
</dbReference>
<dbReference type="OrthoDB" id="5291101at2"/>
<protein>
    <submittedName>
        <fullName evidence="2">Glycosyltransferase family 2 protein</fullName>
    </submittedName>
</protein>